<dbReference type="UniPathway" id="UPA00359">
    <property type="reaction ID" value="UER00482"/>
</dbReference>
<evidence type="ECO:0000256" key="1">
    <source>
        <dbReference type="ARBA" id="ARBA00004870"/>
    </source>
</evidence>
<evidence type="ECO:0000256" key="9">
    <source>
        <dbReference type="ARBA" id="ARBA00023098"/>
    </source>
</evidence>
<keyword evidence="9" id="KW-0443">Lipid metabolism</keyword>
<accession>A0A381TRY6</accession>
<comment type="pathway">
    <text evidence="1">Glycolipid biosynthesis; lipid IV(A) biosynthesis; lipid IV(A) from (3R)-3-hydroxytetradecanoyl-[acyl-carrier-protein] and UDP-N-acetyl-alpha-D-glucosamine: step 6/6.</text>
</comment>
<dbReference type="EC" id="2.7.1.130" evidence="2"/>
<organism evidence="10">
    <name type="scientific">marine metagenome</name>
    <dbReference type="NCBI Taxonomy" id="408172"/>
    <lineage>
        <taxon>unclassified sequences</taxon>
        <taxon>metagenomes</taxon>
        <taxon>ecological metagenomes</taxon>
    </lineage>
</organism>
<dbReference type="GO" id="GO:0009244">
    <property type="term" value="P:lipopolysaccharide core region biosynthetic process"/>
    <property type="evidence" value="ECO:0007669"/>
    <property type="project" value="TreeGrafter"/>
</dbReference>
<dbReference type="InterPro" id="IPR003758">
    <property type="entry name" value="LpxK"/>
</dbReference>
<feature type="non-terminal residue" evidence="10">
    <location>
        <position position="1"/>
    </location>
</feature>
<evidence type="ECO:0000256" key="6">
    <source>
        <dbReference type="ARBA" id="ARBA00022741"/>
    </source>
</evidence>
<gene>
    <name evidence="10" type="ORF">METZ01_LOCUS71644</name>
</gene>
<keyword evidence="6" id="KW-0547">Nucleotide-binding</keyword>
<dbReference type="Pfam" id="PF02606">
    <property type="entry name" value="LpxK"/>
    <property type="match status" value="1"/>
</dbReference>
<dbReference type="GO" id="GO:0009245">
    <property type="term" value="P:lipid A biosynthetic process"/>
    <property type="evidence" value="ECO:0007669"/>
    <property type="project" value="UniProtKB-KW"/>
</dbReference>
<dbReference type="NCBIfam" id="TIGR00682">
    <property type="entry name" value="lpxK"/>
    <property type="match status" value="1"/>
</dbReference>
<protein>
    <recommendedName>
        <fullName evidence="2">tetraacyldisaccharide 4'-kinase</fullName>
        <ecNumber evidence="2">2.7.1.130</ecNumber>
    </recommendedName>
</protein>
<evidence type="ECO:0000256" key="2">
    <source>
        <dbReference type="ARBA" id="ARBA00012071"/>
    </source>
</evidence>
<evidence type="ECO:0000256" key="8">
    <source>
        <dbReference type="ARBA" id="ARBA00022840"/>
    </source>
</evidence>
<keyword evidence="5" id="KW-0808">Transferase</keyword>
<dbReference type="SUPFAM" id="SSF52540">
    <property type="entry name" value="P-loop containing nucleoside triphosphate hydrolases"/>
    <property type="match status" value="1"/>
</dbReference>
<keyword evidence="8" id="KW-0067">ATP-binding</keyword>
<proteinExistence type="inferred from homology"/>
<keyword evidence="3" id="KW-0444">Lipid biosynthesis</keyword>
<dbReference type="InterPro" id="IPR027417">
    <property type="entry name" value="P-loop_NTPase"/>
</dbReference>
<dbReference type="AlphaFoldDB" id="A0A381TRY6"/>
<feature type="non-terminal residue" evidence="10">
    <location>
        <position position="293"/>
    </location>
</feature>
<dbReference type="GO" id="GO:0005524">
    <property type="term" value="F:ATP binding"/>
    <property type="evidence" value="ECO:0007669"/>
    <property type="project" value="UniProtKB-KW"/>
</dbReference>
<dbReference type="EMBL" id="UINC01005060">
    <property type="protein sequence ID" value="SVA18790.1"/>
    <property type="molecule type" value="Genomic_DNA"/>
</dbReference>
<evidence type="ECO:0000256" key="4">
    <source>
        <dbReference type="ARBA" id="ARBA00022556"/>
    </source>
</evidence>
<reference evidence="10" key="1">
    <citation type="submission" date="2018-05" db="EMBL/GenBank/DDBJ databases">
        <authorList>
            <person name="Lanie J.A."/>
            <person name="Ng W.-L."/>
            <person name="Kazmierczak K.M."/>
            <person name="Andrzejewski T.M."/>
            <person name="Davidsen T.M."/>
            <person name="Wayne K.J."/>
            <person name="Tettelin H."/>
            <person name="Glass J.I."/>
            <person name="Rusch D."/>
            <person name="Podicherti R."/>
            <person name="Tsui H.-C.T."/>
            <person name="Winkler M.E."/>
        </authorList>
    </citation>
    <scope>NUCLEOTIDE SEQUENCE</scope>
</reference>
<evidence type="ECO:0000256" key="3">
    <source>
        <dbReference type="ARBA" id="ARBA00022516"/>
    </source>
</evidence>
<evidence type="ECO:0000313" key="10">
    <source>
        <dbReference type="EMBL" id="SVA18790.1"/>
    </source>
</evidence>
<dbReference type="PANTHER" id="PTHR42724">
    <property type="entry name" value="TETRAACYLDISACCHARIDE 4'-KINASE"/>
    <property type="match status" value="1"/>
</dbReference>
<dbReference type="GO" id="GO:0009029">
    <property type="term" value="F:lipid-A 4'-kinase activity"/>
    <property type="evidence" value="ECO:0007669"/>
    <property type="project" value="UniProtKB-EC"/>
</dbReference>
<keyword evidence="7" id="KW-0418">Kinase</keyword>
<name>A0A381TRY6_9ZZZZ</name>
<evidence type="ECO:0000256" key="5">
    <source>
        <dbReference type="ARBA" id="ARBA00022679"/>
    </source>
</evidence>
<keyword evidence="4" id="KW-0441">Lipid A biosynthesis</keyword>
<dbReference type="PANTHER" id="PTHR42724:SF1">
    <property type="entry name" value="TETRAACYLDISACCHARIDE 4'-KINASE, MITOCHONDRIAL-RELATED"/>
    <property type="match status" value="1"/>
</dbReference>
<dbReference type="GO" id="GO:0005886">
    <property type="term" value="C:plasma membrane"/>
    <property type="evidence" value="ECO:0007669"/>
    <property type="project" value="TreeGrafter"/>
</dbReference>
<dbReference type="HAMAP" id="MF_00409">
    <property type="entry name" value="LpxK"/>
    <property type="match status" value="1"/>
</dbReference>
<evidence type="ECO:0000256" key="7">
    <source>
        <dbReference type="ARBA" id="ARBA00022777"/>
    </source>
</evidence>
<sequence length="293" mass="32924">MFWRNLFYNIGIFVSHNLPCKVISIGNITTGGTGKTPAVIYFAKLLTKHGQRVAVLSRGYGRSTTGTLVVSSGDNNINNWKMVGDEPALLAEKLPDIPIVVDENRYRGGMYIITHFNPDVIILDDGFQHRTLDRDLDIALLNSNQSGIAYKLLPYGLLREPWHHLKRADVTILTKTNLNRPSHFIYNKLKSLKIVSYNSKIVPSELLIGTNGNRISVNAMKNERIIAVSGIGDPIGFELLLEKLRLNIVDHISFNDHHQYGKPDLKIIKTIMGEKEAGFIVTTEKDLIKLRII</sequence>